<keyword evidence="9 10" id="KW-0342">GTP-binding</keyword>
<dbReference type="Gene3D" id="3.30.1360.120">
    <property type="entry name" value="Probable tRNA modification gtpase trme, domain 1"/>
    <property type="match status" value="1"/>
</dbReference>
<organism evidence="15 16">
    <name type="scientific">Desulfovibrio litoralis DSM 11393</name>
    <dbReference type="NCBI Taxonomy" id="1121455"/>
    <lineage>
        <taxon>Bacteria</taxon>
        <taxon>Pseudomonadati</taxon>
        <taxon>Thermodesulfobacteriota</taxon>
        <taxon>Desulfovibrionia</taxon>
        <taxon>Desulfovibrionales</taxon>
        <taxon>Desulfovibrionaceae</taxon>
        <taxon>Desulfovibrio</taxon>
    </lineage>
</organism>
<feature type="domain" description="G" evidence="12">
    <location>
        <begin position="250"/>
        <end position="360"/>
    </location>
</feature>
<feature type="binding site" evidence="10">
    <location>
        <position position="261"/>
    </location>
    <ligand>
        <name>Mg(2+)</name>
        <dbReference type="ChEBI" id="CHEBI:18420"/>
    </ligand>
</feature>
<dbReference type="Gene3D" id="3.40.50.300">
    <property type="entry name" value="P-loop containing nucleotide triphosphate hydrolases"/>
    <property type="match status" value="1"/>
</dbReference>
<evidence type="ECO:0000256" key="8">
    <source>
        <dbReference type="ARBA" id="ARBA00022958"/>
    </source>
</evidence>
<evidence type="ECO:0000256" key="11">
    <source>
        <dbReference type="RuleBase" id="RU003313"/>
    </source>
</evidence>
<dbReference type="Pfam" id="PF12631">
    <property type="entry name" value="MnmE_helical"/>
    <property type="match status" value="1"/>
</dbReference>
<dbReference type="Pfam" id="PF01926">
    <property type="entry name" value="MMR_HSR1"/>
    <property type="match status" value="1"/>
</dbReference>
<dbReference type="GO" id="GO:0046872">
    <property type="term" value="F:metal ion binding"/>
    <property type="evidence" value="ECO:0007669"/>
    <property type="project" value="UniProtKB-KW"/>
</dbReference>
<dbReference type="Pfam" id="PF10396">
    <property type="entry name" value="TrmE_N"/>
    <property type="match status" value="1"/>
</dbReference>
<evidence type="ECO:0000256" key="4">
    <source>
        <dbReference type="ARBA" id="ARBA00022723"/>
    </source>
</evidence>
<dbReference type="PANTHER" id="PTHR42714">
    <property type="entry name" value="TRNA MODIFICATION GTPASE GTPBP3"/>
    <property type="match status" value="1"/>
</dbReference>
<keyword evidence="6 10" id="KW-0378">Hydrolase</keyword>
<feature type="binding site" evidence="10">
    <location>
        <begin position="301"/>
        <end position="304"/>
    </location>
    <ligand>
        <name>GTP</name>
        <dbReference type="ChEBI" id="CHEBI:37565"/>
    </ligand>
</feature>
<dbReference type="InterPro" id="IPR027368">
    <property type="entry name" value="MnmE_dom2"/>
</dbReference>
<dbReference type="GO" id="GO:0002098">
    <property type="term" value="P:tRNA wobble uridine modification"/>
    <property type="evidence" value="ECO:0007669"/>
    <property type="project" value="TreeGrafter"/>
</dbReference>
<keyword evidence="8 10" id="KW-0630">Potassium</keyword>
<dbReference type="InterPro" id="IPR018948">
    <property type="entry name" value="GTP-bd_TrmE_N"/>
</dbReference>
<keyword evidence="7 10" id="KW-0460">Magnesium</keyword>
<comment type="subcellular location">
    <subcellularLocation>
        <location evidence="10">Cytoplasm</location>
    </subcellularLocation>
</comment>
<dbReference type="STRING" id="1121455.SAMN02745728_02166"/>
<comment type="function">
    <text evidence="10">Exhibits a very high intrinsic GTPase hydrolysis rate. Involved in the addition of a carboxymethylaminomethyl (cmnm) group at the wobble position (U34) of certain tRNAs, forming tRNA-cmnm(5)s(2)U34.</text>
</comment>
<dbReference type="PANTHER" id="PTHR42714:SF2">
    <property type="entry name" value="TRNA MODIFICATION GTPASE GTPBP3, MITOCHONDRIAL"/>
    <property type="match status" value="1"/>
</dbReference>
<evidence type="ECO:0000313" key="15">
    <source>
        <dbReference type="EMBL" id="SHN71224.1"/>
    </source>
</evidence>
<dbReference type="CDD" id="cd14858">
    <property type="entry name" value="TrmE_N"/>
    <property type="match status" value="1"/>
</dbReference>
<evidence type="ECO:0000256" key="2">
    <source>
        <dbReference type="ARBA" id="ARBA00022490"/>
    </source>
</evidence>
<evidence type="ECO:0000256" key="9">
    <source>
        <dbReference type="ARBA" id="ARBA00023134"/>
    </source>
</evidence>
<feature type="domain" description="MnmE helical" evidence="14">
    <location>
        <begin position="150"/>
        <end position="481"/>
    </location>
</feature>
<dbReference type="Proteomes" id="UP000186469">
    <property type="component" value="Unassembled WGS sequence"/>
</dbReference>
<dbReference type="InterPro" id="IPR027417">
    <property type="entry name" value="P-loop_NTPase"/>
</dbReference>
<keyword evidence="3 10" id="KW-0819">tRNA processing</keyword>
<keyword evidence="5 10" id="KW-0547">Nucleotide-binding</keyword>
<dbReference type="Gene3D" id="1.20.120.430">
    <property type="entry name" value="tRNA modification GTPase MnmE domain 2"/>
    <property type="match status" value="1"/>
</dbReference>
<accession>A0A1M7TKG6</accession>
<dbReference type="GO" id="GO:0003924">
    <property type="term" value="F:GTPase activity"/>
    <property type="evidence" value="ECO:0007669"/>
    <property type="project" value="UniProtKB-UniRule"/>
</dbReference>
<dbReference type="RefSeq" id="WP_072697839.1">
    <property type="nucleotide sequence ID" value="NZ_FRDI01000014.1"/>
</dbReference>
<comment type="cofactor">
    <cofactor evidence="10">
        <name>K(+)</name>
        <dbReference type="ChEBI" id="CHEBI:29103"/>
    </cofactor>
    <text evidence="10">Binds 1 potassium ion per subunit.</text>
</comment>
<keyword evidence="16" id="KW-1185">Reference proteome</keyword>
<dbReference type="EC" id="3.6.-.-" evidence="10"/>
<comment type="similarity">
    <text evidence="1 10 11">Belongs to the TRAFAC class TrmE-Era-EngA-EngB-Septin-like GTPase superfamily. TrmE GTPase family.</text>
</comment>
<dbReference type="NCBIfam" id="TIGR00450">
    <property type="entry name" value="mnmE_trmE_thdF"/>
    <property type="match status" value="1"/>
</dbReference>
<evidence type="ECO:0000256" key="6">
    <source>
        <dbReference type="ARBA" id="ARBA00022801"/>
    </source>
</evidence>
<dbReference type="FunFam" id="3.40.50.300:FF:001376">
    <property type="entry name" value="tRNA modification GTPase MnmE"/>
    <property type="match status" value="1"/>
</dbReference>
<evidence type="ECO:0000256" key="3">
    <source>
        <dbReference type="ARBA" id="ARBA00022694"/>
    </source>
</evidence>
<feature type="binding site" evidence="10">
    <location>
        <position position="108"/>
    </location>
    <ligand>
        <name>(6S)-5-formyl-5,6,7,8-tetrahydrofolate</name>
        <dbReference type="ChEBI" id="CHEBI:57457"/>
    </ligand>
</feature>
<protein>
    <recommendedName>
        <fullName evidence="10">tRNA modification GTPase MnmE</fullName>
        <ecNumber evidence="10">3.6.-.-</ecNumber>
    </recommendedName>
</protein>
<dbReference type="InterPro" id="IPR031168">
    <property type="entry name" value="G_TrmE"/>
</dbReference>
<dbReference type="EMBL" id="FRDI01000014">
    <property type="protein sequence ID" value="SHN71224.1"/>
    <property type="molecule type" value="Genomic_DNA"/>
</dbReference>
<feature type="binding site" evidence="10">
    <location>
        <position position="147"/>
    </location>
    <ligand>
        <name>(6S)-5-formyl-5,6,7,8-tetrahydrofolate</name>
        <dbReference type="ChEBI" id="CHEBI:57457"/>
    </ligand>
</feature>
<dbReference type="InterPro" id="IPR027266">
    <property type="entry name" value="TrmE/GcvT-like"/>
</dbReference>
<reference evidence="15 16" key="1">
    <citation type="submission" date="2016-12" db="EMBL/GenBank/DDBJ databases">
        <authorList>
            <person name="Song W.-J."/>
            <person name="Kurnit D.M."/>
        </authorList>
    </citation>
    <scope>NUCLEOTIDE SEQUENCE [LARGE SCALE GENOMIC DNA]</scope>
    <source>
        <strain evidence="15 16">DSM 11393</strain>
    </source>
</reference>
<feature type="binding site" evidence="10">
    <location>
        <position position="24"/>
    </location>
    <ligand>
        <name>(6S)-5-formyl-5,6,7,8-tetrahydrofolate</name>
        <dbReference type="ChEBI" id="CHEBI:57457"/>
    </ligand>
</feature>
<dbReference type="GO" id="GO:0030488">
    <property type="term" value="P:tRNA methylation"/>
    <property type="evidence" value="ECO:0007669"/>
    <property type="project" value="TreeGrafter"/>
</dbReference>
<sequence length="484" mass="53637">MYDKTSIIVAPATTLGQSAIGIIRLSGPIETDKQKQAAILQILFKVFRAKYLSSADLNTNKEREERCCLKPWTLHRGVALDSHGQEIDDVLAVYMPGPRTFTGEDCVEIHCHGSRVILETVLEACLNAGARMALPGEFSYRAFMNGRIDLAQAEAVSELVSASSVQGARLAKAKLDGAFGQRIALLKEKLLSLKAKLCVVLDFSLELSGDELDNVSEAEIKQNIAELETGLKALTKAYQRARAWRDGCMVVLVGSVNAGKSSLMNAMLGRRRSLVHDIPGTTRDYIEESINLNGLNVRLVDTAGLRQTDDLVEADGVEFSRELLSQADYVLFVKDACFDLSEEEKELLLTHPDHILVLNKQDLLDTSRSIVYDACNTKIYISAKKSEGIDTLLDVLHEKLLLKMELGKSFEQNSDLAPNLRQNKLIQAALEELNLFDLDLENKMPIEILSVRIDIILDKLEEIIGKTDLDEVLEKVFGDFCIGK</sequence>
<comment type="subunit">
    <text evidence="10">Homodimer. Heterotetramer of two MnmE and two MnmG subunits.</text>
</comment>
<feature type="binding site" evidence="10">
    <location>
        <position position="484"/>
    </location>
    <ligand>
        <name>(6S)-5-formyl-5,6,7,8-tetrahydrofolate</name>
        <dbReference type="ChEBI" id="CHEBI:57457"/>
    </ligand>
</feature>
<keyword evidence="2 10" id="KW-0963">Cytoplasm</keyword>
<dbReference type="CDD" id="cd04164">
    <property type="entry name" value="trmE"/>
    <property type="match status" value="1"/>
</dbReference>
<evidence type="ECO:0000259" key="14">
    <source>
        <dbReference type="Pfam" id="PF12631"/>
    </source>
</evidence>
<feature type="domain" description="GTP-binding protein TrmE N-terminal" evidence="13">
    <location>
        <begin position="8"/>
        <end position="147"/>
    </location>
</feature>
<gene>
    <name evidence="10" type="primary">mnmE</name>
    <name evidence="10" type="synonym">trmE</name>
    <name evidence="15" type="ORF">SAMN02745728_02166</name>
</gene>
<dbReference type="AlphaFoldDB" id="A0A1M7TKG6"/>
<evidence type="ECO:0000256" key="10">
    <source>
        <dbReference type="HAMAP-Rule" id="MF_00379"/>
    </source>
</evidence>
<dbReference type="InterPro" id="IPR005225">
    <property type="entry name" value="Small_GTP-bd"/>
</dbReference>
<comment type="caution">
    <text evidence="10">Lacks conserved residue(s) required for the propagation of feature annotation.</text>
</comment>
<proteinExistence type="inferred from homology"/>
<evidence type="ECO:0000259" key="13">
    <source>
        <dbReference type="Pfam" id="PF10396"/>
    </source>
</evidence>
<evidence type="ECO:0000313" key="16">
    <source>
        <dbReference type="Proteomes" id="UP000186469"/>
    </source>
</evidence>
<dbReference type="GO" id="GO:0005525">
    <property type="term" value="F:GTP binding"/>
    <property type="evidence" value="ECO:0007669"/>
    <property type="project" value="UniProtKB-UniRule"/>
</dbReference>
<dbReference type="HAMAP" id="MF_00379">
    <property type="entry name" value="GTPase_MnmE"/>
    <property type="match status" value="1"/>
</dbReference>
<dbReference type="OrthoDB" id="9805918at2"/>
<dbReference type="GO" id="GO:0005829">
    <property type="term" value="C:cytosol"/>
    <property type="evidence" value="ECO:0007669"/>
    <property type="project" value="TreeGrafter"/>
</dbReference>
<dbReference type="InterPro" id="IPR025867">
    <property type="entry name" value="MnmE_helical"/>
</dbReference>
<dbReference type="InterPro" id="IPR004520">
    <property type="entry name" value="GTPase_MnmE"/>
</dbReference>
<feature type="binding site" evidence="10">
    <location>
        <begin position="257"/>
        <end position="262"/>
    </location>
    <ligand>
        <name>GTP</name>
        <dbReference type="ChEBI" id="CHEBI:37565"/>
    </ligand>
</feature>
<keyword evidence="4 10" id="KW-0479">Metal-binding</keyword>
<feature type="binding site" evidence="10">
    <location>
        <position position="282"/>
    </location>
    <ligand>
        <name>Mg(2+)</name>
        <dbReference type="ChEBI" id="CHEBI:18420"/>
    </ligand>
</feature>
<evidence type="ECO:0000256" key="7">
    <source>
        <dbReference type="ARBA" id="ARBA00022842"/>
    </source>
</evidence>
<dbReference type="NCBIfam" id="TIGR00231">
    <property type="entry name" value="small_GTP"/>
    <property type="match status" value="1"/>
</dbReference>
<name>A0A1M7TKG6_9BACT</name>
<evidence type="ECO:0000256" key="1">
    <source>
        <dbReference type="ARBA" id="ARBA00011043"/>
    </source>
</evidence>
<evidence type="ECO:0000256" key="5">
    <source>
        <dbReference type="ARBA" id="ARBA00022741"/>
    </source>
</evidence>
<dbReference type="InterPro" id="IPR006073">
    <property type="entry name" value="GTP-bd"/>
</dbReference>
<dbReference type="SUPFAM" id="SSF52540">
    <property type="entry name" value="P-loop containing nucleoside triphosphate hydrolases"/>
    <property type="match status" value="1"/>
</dbReference>
<evidence type="ECO:0000259" key="12">
    <source>
        <dbReference type="Pfam" id="PF01926"/>
    </source>
</evidence>